<accession>A0AAV9JPZ9</accession>
<sequence>MDGGNLLADDNIHSQTTRHTKQLALEHQAILRHENQAGLDHQQKMIPQRQSENEHKLKPDRQLLLEQESAYERQSRRKMQETDREDERAKLRNRLRLSEVDGQQSLLTSQRNLMESHRGLLDAQSYPEIA</sequence>
<protein>
    <submittedName>
        <fullName evidence="2">Uncharacterized protein</fullName>
    </submittedName>
</protein>
<feature type="compositionally biased region" description="Polar residues" evidence="1">
    <location>
        <begin position="101"/>
        <end position="112"/>
    </location>
</feature>
<gene>
    <name evidence="2" type="ORF">LTR36_000914</name>
</gene>
<dbReference type="EMBL" id="JAVFHQ010000011">
    <property type="protein sequence ID" value="KAK4547259.1"/>
    <property type="molecule type" value="Genomic_DNA"/>
</dbReference>
<feature type="compositionally biased region" description="Basic and acidic residues" evidence="1">
    <location>
        <begin position="51"/>
        <end position="63"/>
    </location>
</feature>
<dbReference type="Proteomes" id="UP001324427">
    <property type="component" value="Unassembled WGS sequence"/>
</dbReference>
<evidence type="ECO:0000313" key="2">
    <source>
        <dbReference type="EMBL" id="KAK4547259.1"/>
    </source>
</evidence>
<dbReference type="AlphaFoldDB" id="A0AAV9JPZ9"/>
<keyword evidence="3" id="KW-1185">Reference proteome</keyword>
<feature type="region of interest" description="Disordered" evidence="1">
    <location>
        <begin position="34"/>
        <end position="112"/>
    </location>
</feature>
<comment type="caution">
    <text evidence="2">The sequence shown here is derived from an EMBL/GenBank/DDBJ whole genome shotgun (WGS) entry which is preliminary data.</text>
</comment>
<evidence type="ECO:0000256" key="1">
    <source>
        <dbReference type="SAM" id="MobiDB-lite"/>
    </source>
</evidence>
<organism evidence="2 3">
    <name type="scientific">Oleoguttula mirabilis</name>
    <dbReference type="NCBI Taxonomy" id="1507867"/>
    <lineage>
        <taxon>Eukaryota</taxon>
        <taxon>Fungi</taxon>
        <taxon>Dikarya</taxon>
        <taxon>Ascomycota</taxon>
        <taxon>Pezizomycotina</taxon>
        <taxon>Dothideomycetes</taxon>
        <taxon>Dothideomycetidae</taxon>
        <taxon>Mycosphaerellales</taxon>
        <taxon>Teratosphaeriaceae</taxon>
        <taxon>Oleoguttula</taxon>
    </lineage>
</organism>
<evidence type="ECO:0000313" key="3">
    <source>
        <dbReference type="Proteomes" id="UP001324427"/>
    </source>
</evidence>
<name>A0AAV9JPZ9_9PEZI</name>
<feature type="region of interest" description="Disordered" evidence="1">
    <location>
        <begin position="1"/>
        <end position="21"/>
    </location>
</feature>
<reference evidence="2 3" key="1">
    <citation type="submission" date="2021-11" db="EMBL/GenBank/DDBJ databases">
        <title>Black yeast isolated from Biological Soil Crust.</title>
        <authorList>
            <person name="Kurbessoian T."/>
        </authorList>
    </citation>
    <scope>NUCLEOTIDE SEQUENCE [LARGE SCALE GENOMIC DNA]</scope>
    <source>
        <strain evidence="2 3">CCFEE 5522</strain>
    </source>
</reference>
<proteinExistence type="predicted"/>
<feature type="compositionally biased region" description="Basic and acidic residues" evidence="1">
    <location>
        <begin position="70"/>
        <end position="90"/>
    </location>
</feature>